<dbReference type="EMBL" id="CP015518">
    <property type="protein sequence ID" value="APG24141.1"/>
    <property type="molecule type" value="Genomic_DNA"/>
</dbReference>
<keyword evidence="7" id="KW-1185">Reference proteome</keyword>
<proteinExistence type="inferred from homology"/>
<dbReference type="InterPro" id="IPR020119">
    <property type="entry name" value="PsdUridine_synth_TruD_CS"/>
</dbReference>
<evidence type="ECO:0000256" key="1">
    <source>
        <dbReference type="ARBA" id="ARBA00007953"/>
    </source>
</evidence>
<comment type="function">
    <text evidence="4">Responsible for synthesis of pseudouridine from uracil-13 in transfer RNAs.</text>
</comment>
<keyword evidence="2 4" id="KW-0819">tRNA processing</keyword>
<gene>
    <name evidence="4" type="primary">truD</name>
    <name evidence="6" type="ORF">A7E75_03155</name>
</gene>
<evidence type="ECO:0000256" key="2">
    <source>
        <dbReference type="ARBA" id="ARBA00022694"/>
    </source>
</evidence>
<feature type="active site" description="Nucleophile" evidence="4">
    <location>
        <position position="76"/>
    </location>
</feature>
<dbReference type="Pfam" id="PF01142">
    <property type="entry name" value="TruD"/>
    <property type="match status" value="1"/>
</dbReference>
<dbReference type="PIRSF" id="PIRSF037016">
    <property type="entry name" value="Pseudouridin_synth_euk_prd"/>
    <property type="match status" value="1"/>
</dbReference>
<dbReference type="InterPro" id="IPR042214">
    <property type="entry name" value="TruD_catalytic"/>
</dbReference>
<dbReference type="PROSITE" id="PS50984">
    <property type="entry name" value="TRUD"/>
    <property type="match status" value="1"/>
</dbReference>
<dbReference type="InterPro" id="IPR050170">
    <property type="entry name" value="TruD_pseudoU_synthase"/>
</dbReference>
<dbReference type="InterPro" id="IPR020103">
    <property type="entry name" value="PsdUridine_synth_cat_dom_sf"/>
</dbReference>
<dbReference type="HAMAP" id="MF_01082">
    <property type="entry name" value="TruD"/>
    <property type="match status" value="1"/>
</dbReference>
<dbReference type="EC" id="5.4.99.27" evidence="4"/>
<evidence type="ECO:0000259" key="5">
    <source>
        <dbReference type="PROSITE" id="PS50984"/>
    </source>
</evidence>
<dbReference type="Gene3D" id="1.10.1510.30">
    <property type="match status" value="1"/>
</dbReference>
<sequence length="403" mass="45185">MPRYLTANFPGIGGTIKTSPEDFLVEELPLYPACGEGDHLYLEVEKRGLTTFELLKRLARALQVNERDMGYAGLKDAQATTRQFISVPGCPEERALALDLDDIRILSARRHRNKLRLGHLAGNRFTITVRQVDHQAREKALDILHVLQMAGVPNFFGEQRYGVLGNSHRIGQAIVRQNYAEAIAQIIGDPEKITNPDWQHAARLFCAGRLSEAVAALPRRMRHERDLITCLQQGACAEKALRRLPAKLLRLYLSAYQSHLFDRLVTMRLDSLDTLWPGDLAYKHDNGACFLVTDPAAEQPRADRLEISPSAPLFGYKVKLAESQAGILEQALLSKEAIDLKDFRIGTGLSMPGERRPLRIPVAEIDARQESDQLILSFVLPKGCFATTVLREIMKTEQQHQAP</sequence>
<feature type="domain" description="TRUD" evidence="5">
    <location>
        <begin position="151"/>
        <end position="360"/>
    </location>
</feature>
<evidence type="ECO:0000256" key="4">
    <source>
        <dbReference type="HAMAP-Rule" id="MF_01082"/>
    </source>
</evidence>
<comment type="catalytic activity">
    <reaction evidence="4">
        <text>uridine(13) in tRNA = pseudouridine(13) in tRNA</text>
        <dbReference type="Rhea" id="RHEA:42540"/>
        <dbReference type="Rhea" id="RHEA-COMP:10105"/>
        <dbReference type="Rhea" id="RHEA-COMP:10106"/>
        <dbReference type="ChEBI" id="CHEBI:65314"/>
        <dbReference type="ChEBI" id="CHEBI:65315"/>
        <dbReference type="EC" id="5.4.99.27"/>
    </reaction>
</comment>
<dbReference type="AlphaFoldDB" id="A0A1L3GDW4"/>
<dbReference type="GO" id="GO:0005829">
    <property type="term" value="C:cytosol"/>
    <property type="evidence" value="ECO:0007669"/>
    <property type="project" value="TreeGrafter"/>
</dbReference>
<dbReference type="InterPro" id="IPR001656">
    <property type="entry name" value="PsdUridine_synth_TruD"/>
</dbReference>
<keyword evidence="3 4" id="KW-0413">Isomerase</keyword>
<evidence type="ECO:0000313" key="7">
    <source>
        <dbReference type="Proteomes" id="UP000182264"/>
    </source>
</evidence>
<dbReference type="PANTHER" id="PTHR47811:SF1">
    <property type="entry name" value="TRNA PSEUDOURIDINE SYNTHASE D"/>
    <property type="match status" value="1"/>
</dbReference>
<dbReference type="PANTHER" id="PTHR47811">
    <property type="entry name" value="TRNA PSEUDOURIDINE SYNTHASE D"/>
    <property type="match status" value="1"/>
</dbReference>
<dbReference type="SUPFAM" id="SSF55120">
    <property type="entry name" value="Pseudouridine synthase"/>
    <property type="match status" value="1"/>
</dbReference>
<dbReference type="InterPro" id="IPR011760">
    <property type="entry name" value="PsdUridine_synth_TruD_insert"/>
</dbReference>
<dbReference type="PROSITE" id="PS01268">
    <property type="entry name" value="UPF0024"/>
    <property type="match status" value="1"/>
</dbReference>
<dbReference type="Gene3D" id="3.30.2350.20">
    <property type="entry name" value="TruD, catalytic domain"/>
    <property type="match status" value="1"/>
</dbReference>
<name>A0A1L3GDW4_SYNAC</name>
<protein>
    <recommendedName>
        <fullName evidence="4">tRNA pseudouridine synthase D</fullName>
        <ecNumber evidence="4">5.4.99.27</ecNumber>
    </recommendedName>
    <alternativeName>
        <fullName evidence="4">tRNA pseudouridine(13) synthase</fullName>
    </alternativeName>
    <alternativeName>
        <fullName evidence="4">tRNA pseudouridylate synthase D</fullName>
    </alternativeName>
    <alternativeName>
        <fullName evidence="4">tRNA-uridine isomerase D</fullName>
    </alternativeName>
</protein>
<reference evidence="6 7" key="1">
    <citation type="journal article" date="2017" name="Genome Announc.">
        <title>Complete Genome Sequences of Two Acetylene-Fermenting Pelobacter acetylenicus Strains.</title>
        <authorList>
            <person name="Sutton J.M."/>
            <person name="Baesman S.M."/>
            <person name="Fierst J.L."/>
            <person name="Poret-Peterson A.T."/>
            <person name="Oremland R.S."/>
            <person name="Dunlap D.S."/>
            <person name="Akob D.M."/>
        </authorList>
    </citation>
    <scope>NUCLEOTIDE SEQUENCE [LARGE SCALE GENOMIC DNA]</scope>
    <source>
        <strain evidence="6 7">DSM 3247</strain>
    </source>
</reference>
<comment type="similarity">
    <text evidence="1 4">Belongs to the pseudouridine synthase TruD family.</text>
</comment>
<dbReference type="NCBIfam" id="TIGR00094">
    <property type="entry name" value="tRNA_TruD_broad"/>
    <property type="match status" value="1"/>
</dbReference>
<evidence type="ECO:0000313" key="6">
    <source>
        <dbReference type="EMBL" id="APG24141.1"/>
    </source>
</evidence>
<accession>A0A1L3GDW4</accession>
<dbReference type="Gene3D" id="3.30.70.3160">
    <property type="match status" value="1"/>
</dbReference>
<evidence type="ECO:0000256" key="3">
    <source>
        <dbReference type="ARBA" id="ARBA00023235"/>
    </source>
</evidence>
<dbReference type="RefSeq" id="WP_072285958.1">
    <property type="nucleotide sequence ID" value="NZ_CP015518.1"/>
</dbReference>
<dbReference type="GO" id="GO:0160150">
    <property type="term" value="F:tRNA pseudouridine(13) synthase activity"/>
    <property type="evidence" value="ECO:0007669"/>
    <property type="project" value="UniProtKB-EC"/>
</dbReference>
<dbReference type="GO" id="GO:0031119">
    <property type="term" value="P:tRNA pseudouridine synthesis"/>
    <property type="evidence" value="ECO:0007669"/>
    <property type="project" value="UniProtKB-UniRule"/>
</dbReference>
<organism evidence="6 7">
    <name type="scientific">Syntrophotalea acetylenica</name>
    <name type="common">Pelobacter acetylenicus</name>
    <dbReference type="NCBI Taxonomy" id="29542"/>
    <lineage>
        <taxon>Bacteria</taxon>
        <taxon>Pseudomonadati</taxon>
        <taxon>Thermodesulfobacteriota</taxon>
        <taxon>Desulfuromonadia</taxon>
        <taxon>Desulfuromonadales</taxon>
        <taxon>Syntrophotaleaceae</taxon>
        <taxon>Syntrophotalea</taxon>
    </lineage>
</organism>
<dbReference type="GO" id="GO:0003723">
    <property type="term" value="F:RNA binding"/>
    <property type="evidence" value="ECO:0007669"/>
    <property type="project" value="InterPro"/>
</dbReference>
<dbReference type="Proteomes" id="UP000182264">
    <property type="component" value="Chromosome"/>
</dbReference>